<evidence type="ECO:0000256" key="11">
    <source>
        <dbReference type="ARBA" id="ARBA00023268"/>
    </source>
</evidence>
<feature type="binding site" evidence="17">
    <location>
        <position position="382"/>
    </location>
    <ligand>
        <name>UDP-N-acetyl-alpha-D-glucosamine</name>
        <dbReference type="ChEBI" id="CHEBI:57705"/>
    </ligand>
</feature>
<dbReference type="EC" id="2.3.1.157" evidence="17"/>
<keyword evidence="12 17" id="KW-0012">Acyltransferase</keyword>
<evidence type="ECO:0000256" key="17">
    <source>
        <dbReference type="HAMAP-Rule" id="MF_01631"/>
    </source>
</evidence>
<dbReference type="Gene3D" id="3.90.550.10">
    <property type="entry name" value="Spore Coat Polysaccharide Biosynthesis Protein SpsA, Chain A"/>
    <property type="match status" value="1"/>
</dbReference>
<dbReference type="GO" id="GO:0008360">
    <property type="term" value="P:regulation of cell shape"/>
    <property type="evidence" value="ECO:0007669"/>
    <property type="project" value="UniProtKB-KW"/>
</dbReference>
<feature type="region of interest" description="Linker" evidence="17">
    <location>
        <begin position="247"/>
        <end position="267"/>
    </location>
</feature>
<dbReference type="InterPro" id="IPR005835">
    <property type="entry name" value="NTP_transferase_dom"/>
</dbReference>
<evidence type="ECO:0000256" key="16">
    <source>
        <dbReference type="ARBA" id="ARBA00049628"/>
    </source>
</evidence>
<dbReference type="NCBIfam" id="TIGR01173">
    <property type="entry name" value="glmU"/>
    <property type="match status" value="1"/>
</dbReference>
<dbReference type="GO" id="GO:0019134">
    <property type="term" value="F:glucosamine-1-phosphate N-acetyltransferase activity"/>
    <property type="evidence" value="ECO:0007669"/>
    <property type="project" value="UniProtKB-UniRule"/>
</dbReference>
<evidence type="ECO:0000256" key="8">
    <source>
        <dbReference type="ARBA" id="ARBA00022842"/>
    </source>
</evidence>
<reference evidence="20 21" key="1">
    <citation type="submission" date="2019-07" db="EMBL/GenBank/DDBJ databases">
        <title>Tomitella cavernea sp. nov., an actinomycete isolated from soil.</title>
        <authorList>
            <person name="Cheng J."/>
        </authorList>
    </citation>
    <scope>NUCLEOTIDE SEQUENCE [LARGE SCALE GENOMIC DNA]</scope>
    <source>
        <strain evidence="20 21">HY188</strain>
    </source>
</reference>
<evidence type="ECO:0000256" key="9">
    <source>
        <dbReference type="ARBA" id="ARBA00022960"/>
    </source>
</evidence>
<evidence type="ECO:0000256" key="15">
    <source>
        <dbReference type="ARBA" id="ARBA00048493"/>
    </source>
</evidence>
<dbReference type="InterPro" id="IPR029044">
    <property type="entry name" value="Nucleotide-diphossugar_trans"/>
</dbReference>
<dbReference type="GO" id="GO:0000287">
    <property type="term" value="F:magnesium ion binding"/>
    <property type="evidence" value="ECO:0007669"/>
    <property type="project" value="UniProtKB-UniRule"/>
</dbReference>
<comment type="pathway">
    <text evidence="17">Bacterial outer membrane biogenesis; LPS lipid A biosynthesis.</text>
</comment>
<evidence type="ECO:0000256" key="1">
    <source>
        <dbReference type="ARBA" id="ARBA00005166"/>
    </source>
</evidence>
<dbReference type="UniPathway" id="UPA00113">
    <property type="reaction ID" value="UER00532"/>
</dbReference>
<dbReference type="Proteomes" id="UP000317344">
    <property type="component" value="Chromosome"/>
</dbReference>
<keyword evidence="4 17" id="KW-0808">Transferase</keyword>
<dbReference type="GO" id="GO:0003977">
    <property type="term" value="F:UDP-N-acetylglucosamine diphosphorylase activity"/>
    <property type="evidence" value="ECO:0007669"/>
    <property type="project" value="UniProtKB-UniRule"/>
</dbReference>
<evidence type="ECO:0000313" key="21">
    <source>
        <dbReference type="Proteomes" id="UP000317344"/>
    </source>
</evidence>
<accession>A0A516X1W2</accession>
<keyword evidence="5 17" id="KW-0548">Nucleotidyltransferase</keyword>
<proteinExistence type="inferred from homology"/>
<feature type="binding site" evidence="17">
    <location>
        <position position="367"/>
    </location>
    <ligand>
        <name>UDP-N-acetyl-alpha-D-glucosamine</name>
        <dbReference type="ChEBI" id="CHEBI:57705"/>
    </ligand>
</feature>
<dbReference type="InterPro" id="IPR050065">
    <property type="entry name" value="GlmU-like"/>
</dbReference>
<dbReference type="UniPathway" id="UPA00973"/>
<dbReference type="KEGG" id="toy:FO059_06685"/>
<feature type="binding site" evidence="17">
    <location>
        <begin position="93"/>
        <end position="94"/>
    </location>
    <ligand>
        <name>UDP-N-acetyl-alpha-D-glucosamine</name>
        <dbReference type="ChEBI" id="CHEBI:57705"/>
    </ligand>
</feature>
<evidence type="ECO:0000256" key="18">
    <source>
        <dbReference type="SAM" id="MobiDB-lite"/>
    </source>
</evidence>
<dbReference type="NCBIfam" id="NF010932">
    <property type="entry name" value="PRK14352.1"/>
    <property type="match status" value="1"/>
</dbReference>
<dbReference type="CDD" id="cd02540">
    <property type="entry name" value="GT2_GlmU_N_bac"/>
    <property type="match status" value="1"/>
</dbReference>
<feature type="binding site" evidence="17">
    <location>
        <position position="244"/>
    </location>
    <ligand>
        <name>Mg(2+)</name>
        <dbReference type="ChEBI" id="CHEBI:18420"/>
    </ligand>
</feature>
<dbReference type="GO" id="GO:0006048">
    <property type="term" value="P:UDP-N-acetylglucosamine biosynthetic process"/>
    <property type="evidence" value="ECO:0007669"/>
    <property type="project" value="UniProtKB-UniPathway"/>
</dbReference>
<keyword evidence="7 17" id="KW-0677">Repeat</keyword>
<feature type="binding site" evidence="17">
    <location>
        <position position="88"/>
    </location>
    <ligand>
        <name>UDP-N-acetyl-alpha-D-glucosamine</name>
        <dbReference type="ChEBI" id="CHEBI:57705"/>
    </ligand>
</feature>
<dbReference type="EC" id="2.7.7.23" evidence="17"/>
<dbReference type="PANTHER" id="PTHR43584">
    <property type="entry name" value="NUCLEOTIDYL TRANSFERASE"/>
    <property type="match status" value="1"/>
</dbReference>
<comment type="pathway">
    <text evidence="1 17">Nucleotide-sugar biosynthesis; UDP-N-acetyl-alpha-D-glucosamine biosynthesis; N-acetyl-alpha-D-glucosamine 1-phosphate from alpha-D-glucosamine 6-phosphate (route II): step 2/2.</text>
</comment>
<sequence>MPEQASSPDGALAVIVLAAGAGTRMRSAVPKVLHPLAGRSMLAHALHAAAGASPAHLVTVLGHQAEAVSAEAQRVAARLDITVTGVVQPSQDGTGHAVAHGLEGLPADFTGTVIVTAGDVPMLDSATIRSLITEHRSTGAAVSLLTTTLPDPTGYGRIIRDADGAVVGIVEQPDADEGQRAIREINSGVYAFDAPFLRSALGRLDSDNAQGEIYLTDTVAAAHAAGSGVGATHVDDSHLVAGVNDRVQLASLSAELNRRIVEDWMRAGVTVVDPATTRIDVGVRLAPDVTVHPGVQLHGTTVIAEGAAVGPDTTLTDVEVGAAATVIRTHGTGARIAPSASVGPFAYLRPGTVLGAGGKIGAFCETKNADIGESSKVPHLTYVGDATIGEHTNIGASCVFVNYDGLEKHHTTVGSHVRAGSDTMFVAPLTIGDGAYTAAGTVVRKNVPPGALAMTVGAQRNLEGWVERRWPQTASADAARLAQKQQDDHEDGEDQ</sequence>
<comment type="subunit">
    <text evidence="17">Homotrimer.</text>
</comment>
<dbReference type="InterPro" id="IPR011004">
    <property type="entry name" value="Trimer_LpxA-like_sf"/>
</dbReference>
<feature type="binding site" evidence="17">
    <location>
        <begin position="402"/>
        <end position="403"/>
    </location>
    <ligand>
        <name>acetyl-CoA</name>
        <dbReference type="ChEBI" id="CHEBI:57288"/>
    </ligand>
</feature>
<feature type="domain" description="Nucleotidyl transferase" evidence="19">
    <location>
        <begin position="14"/>
        <end position="228"/>
    </location>
</feature>
<keyword evidence="10 17" id="KW-0573">Peptidoglycan synthesis</keyword>
<evidence type="ECO:0000256" key="4">
    <source>
        <dbReference type="ARBA" id="ARBA00022679"/>
    </source>
</evidence>
<name>A0A516X1W2_9ACTN</name>
<dbReference type="RefSeq" id="WP_143907405.1">
    <property type="nucleotide sequence ID" value="NZ_CP041765.1"/>
</dbReference>
<evidence type="ECO:0000256" key="6">
    <source>
        <dbReference type="ARBA" id="ARBA00022723"/>
    </source>
</evidence>
<dbReference type="CDD" id="cd03353">
    <property type="entry name" value="LbH_GlmU_C"/>
    <property type="match status" value="1"/>
</dbReference>
<gene>
    <name evidence="17 20" type="primary">glmU</name>
    <name evidence="20" type="ORF">FO059_06685</name>
</gene>
<feature type="binding site" evidence="17">
    <location>
        <position position="421"/>
    </location>
    <ligand>
        <name>acetyl-CoA</name>
        <dbReference type="ChEBI" id="CHEBI:57288"/>
    </ligand>
</feature>
<keyword evidence="3 17" id="KW-0963">Cytoplasm</keyword>
<dbReference type="GO" id="GO:0016020">
    <property type="term" value="C:membrane"/>
    <property type="evidence" value="ECO:0007669"/>
    <property type="project" value="GOC"/>
</dbReference>
<evidence type="ECO:0000256" key="5">
    <source>
        <dbReference type="ARBA" id="ARBA00022695"/>
    </source>
</evidence>
<dbReference type="PANTHER" id="PTHR43584:SF3">
    <property type="entry name" value="BIFUNCTIONAL PROTEIN GLMU"/>
    <property type="match status" value="1"/>
</dbReference>
<dbReference type="SUPFAM" id="SSF51161">
    <property type="entry name" value="Trimeric LpxA-like enzymes"/>
    <property type="match status" value="1"/>
</dbReference>
<keyword evidence="21" id="KW-1185">Reference proteome</keyword>
<feature type="binding site" evidence="17">
    <location>
        <position position="186"/>
    </location>
    <ligand>
        <name>UDP-N-acetyl-alpha-D-glucosamine</name>
        <dbReference type="ChEBI" id="CHEBI:57705"/>
    </ligand>
</feature>
<feature type="active site" description="Proton acceptor" evidence="17">
    <location>
        <position position="379"/>
    </location>
</feature>
<protein>
    <recommendedName>
        <fullName evidence="17">Bifunctional protein GlmU</fullName>
    </recommendedName>
    <domain>
        <recommendedName>
            <fullName evidence="17">UDP-N-acetylglucosamine pyrophosphorylase</fullName>
            <ecNumber evidence="17">2.7.7.23</ecNumber>
        </recommendedName>
        <alternativeName>
            <fullName evidence="17">N-acetylglucosamine-1-phosphate uridyltransferase</fullName>
        </alternativeName>
    </domain>
    <domain>
        <recommendedName>
            <fullName evidence="17">Glucosamine-1-phosphate N-acetyltransferase</fullName>
            <ecNumber evidence="17">2.3.1.157</ecNumber>
        </recommendedName>
    </domain>
</protein>
<comment type="cofactor">
    <cofactor evidence="17">
        <name>Mg(2+)</name>
        <dbReference type="ChEBI" id="CHEBI:18420"/>
    </cofactor>
    <text evidence="17">Binds 1 Mg(2+) ion per subunit.</text>
</comment>
<comment type="similarity">
    <text evidence="17">In the C-terminal section; belongs to the transferase hexapeptide repeat family.</text>
</comment>
<keyword evidence="6 17" id="KW-0479">Metal-binding</keyword>
<evidence type="ECO:0000256" key="12">
    <source>
        <dbReference type="ARBA" id="ARBA00023315"/>
    </source>
</evidence>
<keyword evidence="8 17" id="KW-0460">Magnesium</keyword>
<comment type="pathway">
    <text evidence="2 17">Nucleotide-sugar biosynthesis; UDP-N-acetyl-alpha-D-glucosamine biosynthesis; UDP-N-acetyl-alpha-D-glucosamine from N-acetyl-alpha-D-glucosamine 1-phosphate: step 1/1.</text>
</comment>
<evidence type="ECO:0000256" key="13">
    <source>
        <dbReference type="ARBA" id="ARBA00023316"/>
    </source>
</evidence>
<dbReference type="Pfam" id="PF00483">
    <property type="entry name" value="NTP_transferase"/>
    <property type="match status" value="1"/>
</dbReference>
<feature type="binding site" evidence="17">
    <location>
        <position position="439"/>
    </location>
    <ligand>
        <name>acetyl-CoA</name>
        <dbReference type="ChEBI" id="CHEBI:57288"/>
    </ligand>
</feature>
<comment type="subcellular location">
    <subcellularLocation>
        <location evidence="17">Cytoplasm</location>
    </subcellularLocation>
</comment>
<feature type="binding site" evidence="17">
    <location>
        <begin position="17"/>
        <end position="20"/>
    </location>
    <ligand>
        <name>UDP-N-acetyl-alpha-D-glucosamine</name>
        <dbReference type="ChEBI" id="CHEBI:57705"/>
    </ligand>
</feature>
<evidence type="ECO:0000256" key="3">
    <source>
        <dbReference type="ARBA" id="ARBA00022490"/>
    </source>
</evidence>
<dbReference type="InterPro" id="IPR038009">
    <property type="entry name" value="GlmU_C_LbH"/>
</dbReference>
<feature type="binding site" evidence="17">
    <location>
        <position position="171"/>
    </location>
    <ligand>
        <name>UDP-N-acetyl-alpha-D-glucosamine</name>
        <dbReference type="ChEBI" id="CHEBI:57705"/>
    </ligand>
</feature>
<feature type="region of interest" description="N-acetyltransferase" evidence="17">
    <location>
        <begin position="268"/>
        <end position="495"/>
    </location>
</feature>
<feature type="binding site" evidence="17">
    <location>
        <position position="349"/>
    </location>
    <ligand>
        <name>UDP-N-acetyl-alpha-D-glucosamine</name>
        <dbReference type="ChEBI" id="CHEBI:57705"/>
    </ligand>
</feature>
<comment type="catalytic activity">
    <reaction evidence="14 17">
        <text>alpha-D-glucosamine 1-phosphate + acetyl-CoA = N-acetyl-alpha-D-glucosamine 1-phosphate + CoA + H(+)</text>
        <dbReference type="Rhea" id="RHEA:13725"/>
        <dbReference type="ChEBI" id="CHEBI:15378"/>
        <dbReference type="ChEBI" id="CHEBI:57287"/>
        <dbReference type="ChEBI" id="CHEBI:57288"/>
        <dbReference type="ChEBI" id="CHEBI:57776"/>
        <dbReference type="ChEBI" id="CHEBI:58516"/>
        <dbReference type="EC" id="2.3.1.157"/>
    </reaction>
</comment>
<dbReference type="HAMAP" id="MF_01631">
    <property type="entry name" value="GlmU"/>
    <property type="match status" value="1"/>
</dbReference>
<comment type="caution">
    <text evidence="17">Lacks conserved residue(s) required for the propagation of feature annotation.</text>
</comment>
<organism evidence="20 21">
    <name type="scientific">Tomitella fengzijianii</name>
    <dbReference type="NCBI Taxonomy" id="2597660"/>
    <lineage>
        <taxon>Bacteria</taxon>
        <taxon>Bacillati</taxon>
        <taxon>Actinomycetota</taxon>
        <taxon>Actinomycetes</taxon>
        <taxon>Mycobacteriales</taxon>
        <taxon>Tomitella</taxon>
    </lineage>
</organism>
<reference evidence="20 21" key="2">
    <citation type="submission" date="2019-07" db="EMBL/GenBank/DDBJ databases">
        <authorList>
            <person name="Huang Y."/>
        </authorList>
    </citation>
    <scope>NUCLEOTIDE SEQUENCE [LARGE SCALE GENOMIC DNA]</scope>
    <source>
        <strain evidence="20 21">HY188</strain>
    </source>
</reference>
<keyword evidence="11 17" id="KW-0511">Multifunctional enzyme</keyword>
<evidence type="ECO:0000256" key="10">
    <source>
        <dbReference type="ARBA" id="ARBA00022984"/>
    </source>
</evidence>
<evidence type="ECO:0000259" key="19">
    <source>
        <dbReference type="Pfam" id="PF00483"/>
    </source>
</evidence>
<keyword evidence="9 17" id="KW-0133">Cell shape</keyword>
<dbReference type="SUPFAM" id="SSF53448">
    <property type="entry name" value="Nucleotide-diphospho-sugar transferases"/>
    <property type="match status" value="1"/>
</dbReference>
<comment type="similarity">
    <text evidence="17">In the N-terminal section; belongs to the N-acetylglucosamine-1-phosphate uridyltransferase family.</text>
</comment>
<evidence type="ECO:0000256" key="14">
    <source>
        <dbReference type="ARBA" id="ARBA00048247"/>
    </source>
</evidence>
<dbReference type="InterPro" id="IPR005882">
    <property type="entry name" value="Bifunctional_GlmU"/>
</dbReference>
<feature type="region of interest" description="Disordered" evidence="18">
    <location>
        <begin position="473"/>
        <end position="495"/>
    </location>
</feature>
<feature type="binding site" evidence="17">
    <location>
        <position position="119"/>
    </location>
    <ligand>
        <name>Mg(2+)</name>
        <dbReference type="ChEBI" id="CHEBI:18420"/>
    </ligand>
</feature>
<dbReference type="GO" id="GO:0005737">
    <property type="term" value="C:cytoplasm"/>
    <property type="evidence" value="ECO:0007669"/>
    <property type="project" value="UniProtKB-SubCell"/>
</dbReference>
<feature type="binding site" evidence="17">
    <location>
        <position position="244"/>
    </location>
    <ligand>
        <name>UDP-N-acetyl-alpha-D-glucosamine</name>
        <dbReference type="ChEBI" id="CHEBI:57705"/>
    </ligand>
</feature>
<feature type="binding site" evidence="17">
    <location>
        <position position="393"/>
    </location>
    <ligand>
        <name>UDP-N-acetyl-alpha-D-glucosamine</name>
        <dbReference type="ChEBI" id="CHEBI:57705"/>
    </ligand>
</feature>
<dbReference type="GO" id="GO:0009252">
    <property type="term" value="P:peptidoglycan biosynthetic process"/>
    <property type="evidence" value="ECO:0007669"/>
    <property type="project" value="UniProtKB-UniRule"/>
</dbReference>
<dbReference type="GO" id="GO:0009245">
    <property type="term" value="P:lipid A biosynthetic process"/>
    <property type="evidence" value="ECO:0007669"/>
    <property type="project" value="UniProtKB-UniRule"/>
</dbReference>
<dbReference type="GO" id="GO:0071555">
    <property type="term" value="P:cell wall organization"/>
    <property type="evidence" value="ECO:0007669"/>
    <property type="project" value="UniProtKB-KW"/>
</dbReference>
<dbReference type="OrthoDB" id="9775031at2"/>
<evidence type="ECO:0000313" key="20">
    <source>
        <dbReference type="EMBL" id="QDQ97076.1"/>
    </source>
</evidence>
<comment type="function">
    <text evidence="16 17">Catalyzes the last two sequential reactions in the de novo biosynthetic pathway for UDP-N-acetylglucosamine (UDP-GlcNAc). The C-terminal domain catalyzes the transfer of acetyl group from acetyl coenzyme A to glucosamine-1-phosphate (GlcN-1-P) to produce N-acetylglucosamine-1-phosphate (GlcNAc-1-P), which is converted into UDP-GlcNAc by the transfer of uridine 5-monophosphate (from uridine 5-triphosphate), a reaction catalyzed by the N-terminal domain.</text>
</comment>
<feature type="binding site" evidence="17">
    <location>
        <position position="156"/>
    </location>
    <ligand>
        <name>UDP-N-acetyl-alpha-D-glucosamine</name>
        <dbReference type="ChEBI" id="CHEBI:57705"/>
    </ligand>
</feature>
<feature type="binding site" evidence="17">
    <location>
        <position position="396"/>
    </location>
    <ligand>
        <name>acetyl-CoA</name>
        <dbReference type="ChEBI" id="CHEBI:57288"/>
    </ligand>
</feature>
<evidence type="ECO:0000256" key="7">
    <source>
        <dbReference type="ARBA" id="ARBA00022737"/>
    </source>
</evidence>
<dbReference type="AlphaFoldDB" id="A0A516X1W2"/>
<dbReference type="Gene3D" id="2.160.10.10">
    <property type="entry name" value="Hexapeptide repeat proteins"/>
    <property type="match status" value="1"/>
</dbReference>
<dbReference type="GO" id="GO:0000902">
    <property type="term" value="P:cell morphogenesis"/>
    <property type="evidence" value="ECO:0007669"/>
    <property type="project" value="UniProtKB-UniRule"/>
</dbReference>
<feature type="region of interest" description="Pyrophosphorylase" evidence="17">
    <location>
        <begin position="1"/>
        <end position="246"/>
    </location>
</feature>
<comment type="catalytic activity">
    <reaction evidence="15 17">
        <text>N-acetyl-alpha-D-glucosamine 1-phosphate + UTP + H(+) = UDP-N-acetyl-alpha-D-glucosamine + diphosphate</text>
        <dbReference type="Rhea" id="RHEA:13509"/>
        <dbReference type="ChEBI" id="CHEBI:15378"/>
        <dbReference type="ChEBI" id="CHEBI:33019"/>
        <dbReference type="ChEBI" id="CHEBI:46398"/>
        <dbReference type="ChEBI" id="CHEBI:57705"/>
        <dbReference type="ChEBI" id="CHEBI:57776"/>
        <dbReference type="EC" id="2.7.7.23"/>
    </reaction>
</comment>
<dbReference type="EMBL" id="CP041765">
    <property type="protein sequence ID" value="QDQ97076.1"/>
    <property type="molecule type" value="Genomic_DNA"/>
</dbReference>
<feature type="binding site" evidence="17">
    <location>
        <position position="31"/>
    </location>
    <ligand>
        <name>UDP-N-acetyl-alpha-D-glucosamine</name>
        <dbReference type="ChEBI" id="CHEBI:57705"/>
    </ligand>
</feature>
<evidence type="ECO:0000256" key="2">
    <source>
        <dbReference type="ARBA" id="ARBA00005208"/>
    </source>
</evidence>
<keyword evidence="13 17" id="KW-0961">Cell wall biogenesis/degradation</keyword>